<evidence type="ECO:0000256" key="2">
    <source>
        <dbReference type="ARBA" id="ARBA00022475"/>
    </source>
</evidence>
<proteinExistence type="predicted"/>
<feature type="transmembrane region" description="Helical" evidence="7">
    <location>
        <begin position="149"/>
        <end position="167"/>
    </location>
</feature>
<dbReference type="SUPFAM" id="SSF103473">
    <property type="entry name" value="MFS general substrate transporter"/>
    <property type="match status" value="1"/>
</dbReference>
<dbReference type="Pfam" id="PF07690">
    <property type="entry name" value="MFS_1"/>
    <property type="match status" value="2"/>
</dbReference>
<reference evidence="9 10" key="1">
    <citation type="journal article" date="2019" name="Int. J. Syst. Evol. Microbiol.">
        <title>The Global Catalogue of Microorganisms (GCM) 10K type strain sequencing project: providing services to taxonomists for standard genome sequencing and annotation.</title>
        <authorList>
            <consortium name="The Broad Institute Genomics Platform"/>
            <consortium name="The Broad Institute Genome Sequencing Center for Infectious Disease"/>
            <person name="Wu L."/>
            <person name="Ma J."/>
        </authorList>
    </citation>
    <scope>NUCLEOTIDE SEQUENCE [LARGE SCALE GENOMIC DNA]</scope>
    <source>
        <strain evidence="9 10">JCM 6833</strain>
    </source>
</reference>
<dbReference type="EMBL" id="BAAATD010000009">
    <property type="protein sequence ID" value="GAA2617084.1"/>
    <property type="molecule type" value="Genomic_DNA"/>
</dbReference>
<feature type="compositionally biased region" description="Low complexity" evidence="6">
    <location>
        <begin position="198"/>
        <end position="231"/>
    </location>
</feature>
<dbReference type="PROSITE" id="PS50850">
    <property type="entry name" value="MFS"/>
    <property type="match status" value="1"/>
</dbReference>
<dbReference type="InterPro" id="IPR036259">
    <property type="entry name" value="MFS_trans_sf"/>
</dbReference>
<feature type="transmembrane region" description="Helical" evidence="7">
    <location>
        <begin position="345"/>
        <end position="368"/>
    </location>
</feature>
<dbReference type="PANTHER" id="PTHR23513">
    <property type="entry name" value="INTEGRAL MEMBRANE EFFLUX PROTEIN-RELATED"/>
    <property type="match status" value="1"/>
</dbReference>
<feature type="compositionally biased region" description="Polar residues" evidence="6">
    <location>
        <begin position="176"/>
        <end position="197"/>
    </location>
</feature>
<keyword evidence="4 7" id="KW-1133">Transmembrane helix</keyword>
<keyword evidence="3 7" id="KW-0812">Transmembrane</keyword>
<feature type="region of interest" description="Disordered" evidence="6">
    <location>
        <begin position="176"/>
        <end position="310"/>
    </location>
</feature>
<sequence length="523" mass="51893">MLRVSAEGAATAIVLAVHARTDQAATAGFLQTAMTLPYILSGPVIGHAMDRTPRPRGLALVLTAGYGIAIGLLLLTAGDAPLGFALMIAAVVGCTEPIVVALTSLLPRFVVAERLTRAYGLEASSYNLAAIAGPGLAAGFAAWLGGGGAGIPIVVCAFLGLLALPLLPFRAPTRANRTVHTKQPAQATEATTKADQSAQPEATAQPEAAAPAEQAAAPEGAALPEAAAPAERGVPGERGTSAELTSPAERISPAERVAEAERVAPAEPVSRAEVAPQDEVTAPAEPTSPAEVAPPAGSGPSTGAASVGRGVAGGSGGGGVVLARGVVDVVVGGLTVLVDNRVLRALTAATTLAWLGFGGIAVTAVLLADRIGAAPSAGGQLLATMAVGSLIGSLVCARWLSSRHAETVMLAGLAAFGTALGSLALAPSLPWAMLGFLLAGISEGPVFAATLTLRQRESPPERLGQVNTTGGSLKIGASAVGAALTATFADRIGPVGLVLAIAACQFAGLALGLVILRARRSRL</sequence>
<evidence type="ECO:0000256" key="4">
    <source>
        <dbReference type="ARBA" id="ARBA00022989"/>
    </source>
</evidence>
<evidence type="ECO:0000313" key="10">
    <source>
        <dbReference type="Proteomes" id="UP001501509"/>
    </source>
</evidence>
<evidence type="ECO:0000256" key="3">
    <source>
        <dbReference type="ARBA" id="ARBA00022692"/>
    </source>
</evidence>
<organism evidence="9 10">
    <name type="scientific">Actinomadura fulvescens</name>
    <dbReference type="NCBI Taxonomy" id="46160"/>
    <lineage>
        <taxon>Bacteria</taxon>
        <taxon>Bacillati</taxon>
        <taxon>Actinomycetota</taxon>
        <taxon>Actinomycetes</taxon>
        <taxon>Streptosporangiales</taxon>
        <taxon>Thermomonosporaceae</taxon>
        <taxon>Actinomadura</taxon>
    </lineage>
</organism>
<comment type="caution">
    <text evidence="9">The sequence shown here is derived from an EMBL/GenBank/DDBJ whole genome shotgun (WGS) entry which is preliminary data.</text>
</comment>
<evidence type="ECO:0000256" key="5">
    <source>
        <dbReference type="ARBA" id="ARBA00023136"/>
    </source>
</evidence>
<feature type="transmembrane region" description="Helical" evidence="7">
    <location>
        <begin position="380"/>
        <end position="400"/>
    </location>
</feature>
<evidence type="ECO:0000259" key="8">
    <source>
        <dbReference type="PROSITE" id="PS50850"/>
    </source>
</evidence>
<dbReference type="Gene3D" id="1.20.1250.20">
    <property type="entry name" value="MFS general substrate transporter like domains"/>
    <property type="match status" value="1"/>
</dbReference>
<feature type="transmembrane region" description="Helical" evidence="7">
    <location>
        <begin position="126"/>
        <end position="143"/>
    </location>
</feature>
<name>A0ABN3Q522_9ACTN</name>
<evidence type="ECO:0000256" key="6">
    <source>
        <dbReference type="SAM" id="MobiDB-lite"/>
    </source>
</evidence>
<feature type="transmembrane region" description="Helical" evidence="7">
    <location>
        <begin position="407"/>
        <end position="425"/>
    </location>
</feature>
<feature type="transmembrane region" description="Helical" evidence="7">
    <location>
        <begin position="84"/>
        <end position="106"/>
    </location>
</feature>
<keyword evidence="5 7" id="KW-0472">Membrane</keyword>
<accession>A0ABN3Q522</accession>
<dbReference type="InterPro" id="IPR011701">
    <property type="entry name" value="MFS"/>
</dbReference>
<keyword evidence="10" id="KW-1185">Reference proteome</keyword>
<feature type="transmembrane region" description="Helical" evidence="7">
    <location>
        <begin position="58"/>
        <end position="78"/>
    </location>
</feature>
<dbReference type="PANTHER" id="PTHR23513:SF11">
    <property type="entry name" value="STAPHYLOFERRIN A TRANSPORTER"/>
    <property type="match status" value="1"/>
</dbReference>
<evidence type="ECO:0000256" key="1">
    <source>
        <dbReference type="ARBA" id="ARBA00004651"/>
    </source>
</evidence>
<feature type="domain" description="Major facilitator superfamily (MFS) profile" evidence="8">
    <location>
        <begin position="342"/>
        <end position="523"/>
    </location>
</feature>
<feature type="transmembrane region" description="Helical" evidence="7">
    <location>
        <begin position="495"/>
        <end position="516"/>
    </location>
</feature>
<dbReference type="Proteomes" id="UP001501509">
    <property type="component" value="Unassembled WGS sequence"/>
</dbReference>
<protein>
    <recommendedName>
        <fullName evidence="8">Major facilitator superfamily (MFS) profile domain-containing protein</fullName>
    </recommendedName>
</protein>
<evidence type="ECO:0000313" key="9">
    <source>
        <dbReference type="EMBL" id="GAA2617084.1"/>
    </source>
</evidence>
<comment type="subcellular location">
    <subcellularLocation>
        <location evidence="1">Cell membrane</location>
        <topology evidence="1">Multi-pass membrane protein</topology>
    </subcellularLocation>
</comment>
<evidence type="ECO:0000256" key="7">
    <source>
        <dbReference type="SAM" id="Phobius"/>
    </source>
</evidence>
<dbReference type="InterPro" id="IPR020846">
    <property type="entry name" value="MFS_dom"/>
</dbReference>
<keyword evidence="2" id="KW-1003">Cell membrane</keyword>
<feature type="compositionally biased region" description="Basic and acidic residues" evidence="6">
    <location>
        <begin position="252"/>
        <end position="264"/>
    </location>
</feature>
<gene>
    <name evidence="9" type="ORF">GCM10010411_60280</name>
</gene>